<organism evidence="1 2">
    <name type="scientific">Mycoplasmopsis caviae</name>
    <dbReference type="NCBI Taxonomy" id="55603"/>
    <lineage>
        <taxon>Bacteria</taxon>
        <taxon>Bacillati</taxon>
        <taxon>Mycoplasmatota</taxon>
        <taxon>Mycoplasmoidales</taxon>
        <taxon>Metamycoplasmataceae</taxon>
        <taxon>Mycoplasmopsis</taxon>
    </lineage>
</organism>
<keyword evidence="2" id="KW-1185">Reference proteome</keyword>
<evidence type="ECO:0000313" key="2">
    <source>
        <dbReference type="Proteomes" id="UP001058569"/>
    </source>
</evidence>
<accession>A0ABY5IZZ6</accession>
<sequence length="68" mass="7858">MKLLSEDYKIWDEGVLAKLNEDKTTNSISKSLINNKDVEVLQTISGLDISKFQQAKTYWQNILLVKEK</sequence>
<evidence type="ECO:0000313" key="1">
    <source>
        <dbReference type="EMBL" id="UUD35725.1"/>
    </source>
</evidence>
<gene>
    <name evidence="1" type="ORF">NPA07_02515</name>
</gene>
<dbReference type="Proteomes" id="UP001058569">
    <property type="component" value="Chromosome"/>
</dbReference>
<proteinExistence type="predicted"/>
<reference evidence="1" key="1">
    <citation type="submission" date="2022-07" db="EMBL/GenBank/DDBJ databases">
        <title>Complete genome of Mycoplasma caviae type strain G122.</title>
        <authorList>
            <person name="Spergser J."/>
        </authorList>
    </citation>
    <scope>NUCLEOTIDE SEQUENCE</scope>
    <source>
        <strain evidence="1">G122</strain>
    </source>
</reference>
<dbReference type="EMBL" id="CP101806">
    <property type="protein sequence ID" value="UUD35725.1"/>
    <property type="molecule type" value="Genomic_DNA"/>
</dbReference>
<protein>
    <submittedName>
        <fullName evidence="1">Uncharacterized protein</fullName>
    </submittedName>
</protein>
<name>A0ABY5IZZ6_9BACT</name>
<dbReference type="RefSeq" id="WP_256553300.1">
    <property type="nucleotide sequence ID" value="NZ_CP101806.1"/>
</dbReference>